<dbReference type="CDD" id="cd05374">
    <property type="entry name" value="17beta-HSD-like_SDR_c"/>
    <property type="match status" value="1"/>
</dbReference>
<evidence type="ECO:0000313" key="4">
    <source>
        <dbReference type="EMBL" id="BDI28189.1"/>
    </source>
</evidence>
<dbReference type="AlphaFoldDB" id="A0A402CRR2"/>
<comment type="similarity">
    <text evidence="1 3">Belongs to the short-chain dehydrogenases/reductases (SDR) family.</text>
</comment>
<proteinExistence type="inferred from homology"/>
<protein>
    <submittedName>
        <fullName evidence="4">Short-chain dehydrogenase/reductase</fullName>
    </submittedName>
</protein>
<accession>A0A402CRR2</accession>
<evidence type="ECO:0000256" key="3">
    <source>
        <dbReference type="RuleBase" id="RU000363"/>
    </source>
</evidence>
<dbReference type="NCBIfam" id="NF006114">
    <property type="entry name" value="PRK08263.1"/>
    <property type="match status" value="1"/>
</dbReference>
<dbReference type="Pfam" id="PF00106">
    <property type="entry name" value="adh_short"/>
    <property type="match status" value="1"/>
</dbReference>
<reference evidence="4 5" key="1">
    <citation type="journal article" date="2019" name="Int. J. Syst. Evol. Microbiol.">
        <title>Capsulimonas corticalis gen. nov., sp. nov., an aerobic capsulated bacterium, of a novel bacterial order, Capsulimonadales ord. nov., of the class Armatimonadia of the phylum Armatimonadetes.</title>
        <authorList>
            <person name="Li J."/>
            <person name="Kudo C."/>
            <person name="Tonouchi A."/>
        </authorList>
    </citation>
    <scope>NUCLEOTIDE SEQUENCE [LARGE SCALE GENOMIC DNA]</scope>
    <source>
        <strain evidence="4 5">AX-7</strain>
    </source>
</reference>
<keyword evidence="2" id="KW-0560">Oxidoreductase</keyword>
<dbReference type="EMBL" id="AP025739">
    <property type="protein sequence ID" value="BDI28189.1"/>
    <property type="molecule type" value="Genomic_DNA"/>
</dbReference>
<keyword evidence="5" id="KW-1185">Reference proteome</keyword>
<dbReference type="Gene3D" id="3.40.50.720">
    <property type="entry name" value="NAD(P)-binding Rossmann-like Domain"/>
    <property type="match status" value="1"/>
</dbReference>
<dbReference type="InterPro" id="IPR002347">
    <property type="entry name" value="SDR_fam"/>
</dbReference>
<dbReference type="KEGG" id="ccot:CCAX7_002400"/>
<evidence type="ECO:0000313" key="5">
    <source>
        <dbReference type="Proteomes" id="UP000287394"/>
    </source>
</evidence>
<dbReference type="FunCoup" id="A0A402CRR2">
    <property type="interactions" value="180"/>
</dbReference>
<dbReference type="RefSeq" id="WP_119320135.1">
    <property type="nucleotide sequence ID" value="NZ_AP025739.1"/>
</dbReference>
<evidence type="ECO:0000256" key="1">
    <source>
        <dbReference type="ARBA" id="ARBA00006484"/>
    </source>
</evidence>
<sequence>MDSKVWFITGASRGFGRIWAEAALERGDKVAATARKLADVADLTERFGDAVLPLALDVTDAEQVRQTVAQAHAHFGRLDVVLNNAGYSLVATVEEASEADVRAEFDTNYFGTLRVIQAALPLLRQQGGGRILGVSSTVGHVAFPLIGFYCSSKWAFEALHESLAQEVKAFGVAVTLIEPGAYATEFGSPASLKMAPGMDLYNELRQQVFGRLSSMERGDPQATSEAIFKVVDAENPPLRFILGSTGLPMVRAAYESRIAIWEEWADVSNSAQGGSNTNA</sequence>
<dbReference type="SUPFAM" id="SSF51735">
    <property type="entry name" value="NAD(P)-binding Rossmann-fold domains"/>
    <property type="match status" value="1"/>
</dbReference>
<dbReference type="PRINTS" id="PR00081">
    <property type="entry name" value="GDHRDH"/>
</dbReference>
<dbReference type="PANTHER" id="PTHR43976">
    <property type="entry name" value="SHORT CHAIN DEHYDROGENASE"/>
    <property type="match status" value="1"/>
</dbReference>
<dbReference type="PRINTS" id="PR00080">
    <property type="entry name" value="SDRFAMILY"/>
</dbReference>
<dbReference type="Proteomes" id="UP000287394">
    <property type="component" value="Chromosome"/>
</dbReference>
<name>A0A402CRR2_9BACT</name>
<dbReference type="PANTHER" id="PTHR43976:SF16">
    <property type="entry name" value="SHORT-CHAIN DEHYDROGENASE_REDUCTASE FAMILY PROTEIN"/>
    <property type="match status" value="1"/>
</dbReference>
<dbReference type="GO" id="GO:0016491">
    <property type="term" value="F:oxidoreductase activity"/>
    <property type="evidence" value="ECO:0007669"/>
    <property type="project" value="UniProtKB-KW"/>
</dbReference>
<evidence type="ECO:0000256" key="2">
    <source>
        <dbReference type="ARBA" id="ARBA00023002"/>
    </source>
</evidence>
<dbReference type="InterPro" id="IPR051911">
    <property type="entry name" value="SDR_oxidoreductase"/>
</dbReference>
<dbReference type="InterPro" id="IPR036291">
    <property type="entry name" value="NAD(P)-bd_dom_sf"/>
</dbReference>
<dbReference type="OrthoDB" id="9775296at2"/>
<organism evidence="4 5">
    <name type="scientific">Capsulimonas corticalis</name>
    <dbReference type="NCBI Taxonomy" id="2219043"/>
    <lineage>
        <taxon>Bacteria</taxon>
        <taxon>Bacillati</taxon>
        <taxon>Armatimonadota</taxon>
        <taxon>Armatimonadia</taxon>
        <taxon>Capsulimonadales</taxon>
        <taxon>Capsulimonadaceae</taxon>
        <taxon>Capsulimonas</taxon>
    </lineage>
</organism>
<gene>
    <name evidence="4" type="ORF">CCAX7_002400</name>
</gene>